<gene>
    <name evidence="2" type="ORF">F7D95_06125</name>
</gene>
<dbReference type="RefSeq" id="WP_153128306.1">
    <property type="nucleotide sequence ID" value="NZ_VZCW01000164.1"/>
</dbReference>
<feature type="transmembrane region" description="Helical" evidence="1">
    <location>
        <begin position="96"/>
        <end position="115"/>
    </location>
</feature>
<dbReference type="Proteomes" id="UP000442105">
    <property type="component" value="Unassembled WGS sequence"/>
</dbReference>
<keyword evidence="1" id="KW-1133">Transmembrane helix</keyword>
<evidence type="ECO:0000313" key="3">
    <source>
        <dbReference type="Proteomes" id="UP000442105"/>
    </source>
</evidence>
<sequence length="187" mass="22583">MKKSINNALSEEEQELVLQGLLSRKIWRFYELLAKWAPIPLMLGHWYGVWDYGRYPRPTVLNTADNGNCIIWIYFLAYVYMPICMIPVSFFFRYCWIFRIPFFYFFGINAIRLYYQHWLITPEQLEMHHVFIIFTLILYAYGFIKIAITRSKCRIPDVSEWRMRIFGRRRENSTEESSVLDGKKTSL</sequence>
<feature type="transmembrane region" description="Helical" evidence="1">
    <location>
        <begin position="127"/>
        <end position="144"/>
    </location>
</feature>
<protein>
    <submittedName>
        <fullName evidence="2">Uncharacterized protein</fullName>
    </submittedName>
</protein>
<proteinExistence type="predicted"/>
<name>A0AA90UEQ0_9BACT</name>
<keyword evidence="1" id="KW-0472">Membrane</keyword>
<accession>A0AA90UEQ0</accession>
<evidence type="ECO:0000313" key="2">
    <source>
        <dbReference type="EMBL" id="MQN12402.1"/>
    </source>
</evidence>
<dbReference type="EMBL" id="VZCW01000164">
    <property type="protein sequence ID" value="MQN12402.1"/>
    <property type="molecule type" value="Genomic_DNA"/>
</dbReference>
<feature type="transmembrane region" description="Helical" evidence="1">
    <location>
        <begin position="70"/>
        <end position="91"/>
    </location>
</feature>
<evidence type="ECO:0000256" key="1">
    <source>
        <dbReference type="SAM" id="Phobius"/>
    </source>
</evidence>
<dbReference type="AlphaFoldDB" id="A0AA90UEQ0"/>
<reference evidence="3" key="1">
    <citation type="submission" date="2019-09" db="EMBL/GenBank/DDBJ databases">
        <title>Distinct polysaccharide growth profiles of human intestinal Prevotella copri isolates.</title>
        <authorList>
            <person name="Fehlner-Peach H."/>
            <person name="Magnabosco C."/>
            <person name="Raghavan V."/>
            <person name="Scher J.U."/>
            <person name="Tett A."/>
            <person name="Cox L.M."/>
            <person name="Gottsegen C."/>
            <person name="Watters A."/>
            <person name="Wiltshire- Gordon J.D."/>
            <person name="Segata N."/>
            <person name="Bonneau R."/>
            <person name="Littman D.R."/>
        </authorList>
    </citation>
    <scope>NUCLEOTIDE SEQUENCE [LARGE SCALE GENOMIC DNA]</scope>
    <source>
        <strain evidence="3">iAQ1179</strain>
    </source>
</reference>
<comment type="caution">
    <text evidence="2">The sequence shown here is derived from an EMBL/GenBank/DDBJ whole genome shotgun (WGS) entry which is preliminary data.</text>
</comment>
<organism evidence="2 3">
    <name type="scientific">Segatella copri</name>
    <dbReference type="NCBI Taxonomy" id="165179"/>
    <lineage>
        <taxon>Bacteria</taxon>
        <taxon>Pseudomonadati</taxon>
        <taxon>Bacteroidota</taxon>
        <taxon>Bacteroidia</taxon>
        <taxon>Bacteroidales</taxon>
        <taxon>Prevotellaceae</taxon>
        <taxon>Segatella</taxon>
    </lineage>
</organism>
<feature type="transmembrane region" description="Helical" evidence="1">
    <location>
        <begin position="32"/>
        <end position="50"/>
    </location>
</feature>
<keyword evidence="1" id="KW-0812">Transmembrane</keyword>